<dbReference type="SMART" id="SM00388">
    <property type="entry name" value="HisKA"/>
    <property type="match status" value="1"/>
</dbReference>
<dbReference type="GO" id="GO:0005886">
    <property type="term" value="C:plasma membrane"/>
    <property type="evidence" value="ECO:0007669"/>
    <property type="project" value="TreeGrafter"/>
</dbReference>
<dbReference type="EC" id="2.7.13.3" evidence="3"/>
<comment type="caution">
    <text evidence="13">The sequence shown here is derived from an EMBL/GenBank/DDBJ whole genome shotgun (WGS) entry which is preliminary data.</text>
</comment>
<dbReference type="Proteomes" id="UP000253490">
    <property type="component" value="Unassembled WGS sequence"/>
</dbReference>
<dbReference type="SMART" id="SM00387">
    <property type="entry name" value="HATPase_c"/>
    <property type="match status" value="1"/>
</dbReference>
<dbReference type="CDD" id="cd00082">
    <property type="entry name" value="HisKA"/>
    <property type="match status" value="1"/>
</dbReference>
<dbReference type="GO" id="GO:0000155">
    <property type="term" value="F:phosphorelay sensor kinase activity"/>
    <property type="evidence" value="ECO:0007669"/>
    <property type="project" value="InterPro"/>
</dbReference>
<feature type="transmembrane region" description="Helical" evidence="11">
    <location>
        <begin position="12"/>
        <end position="34"/>
    </location>
</feature>
<evidence type="ECO:0000259" key="12">
    <source>
        <dbReference type="PROSITE" id="PS50109"/>
    </source>
</evidence>
<dbReference type="InterPro" id="IPR003594">
    <property type="entry name" value="HATPase_dom"/>
</dbReference>
<dbReference type="Gene3D" id="1.10.287.130">
    <property type="match status" value="1"/>
</dbReference>
<keyword evidence="5" id="KW-0808">Transferase</keyword>
<dbReference type="PRINTS" id="PR01780">
    <property type="entry name" value="LANTIREGPROT"/>
</dbReference>
<evidence type="ECO:0000256" key="8">
    <source>
        <dbReference type="ARBA" id="ARBA00022989"/>
    </source>
</evidence>
<comment type="catalytic activity">
    <reaction evidence="1">
        <text>ATP + protein L-histidine = ADP + protein N-phospho-L-histidine.</text>
        <dbReference type="EC" id="2.7.13.3"/>
    </reaction>
</comment>
<evidence type="ECO:0000256" key="6">
    <source>
        <dbReference type="ARBA" id="ARBA00022692"/>
    </source>
</evidence>
<evidence type="ECO:0000256" key="1">
    <source>
        <dbReference type="ARBA" id="ARBA00000085"/>
    </source>
</evidence>
<gene>
    <name evidence="13" type="ORF">DES36_106135</name>
</gene>
<evidence type="ECO:0000313" key="14">
    <source>
        <dbReference type="Proteomes" id="UP000253490"/>
    </source>
</evidence>
<name>A0A366IC04_9FIRM</name>
<evidence type="ECO:0000256" key="5">
    <source>
        <dbReference type="ARBA" id="ARBA00022679"/>
    </source>
</evidence>
<evidence type="ECO:0000256" key="2">
    <source>
        <dbReference type="ARBA" id="ARBA00004141"/>
    </source>
</evidence>
<keyword evidence="4" id="KW-0597">Phosphoprotein</keyword>
<dbReference type="AlphaFoldDB" id="A0A366IC04"/>
<dbReference type="Pfam" id="PF02518">
    <property type="entry name" value="HATPase_c"/>
    <property type="match status" value="1"/>
</dbReference>
<keyword evidence="14" id="KW-1185">Reference proteome</keyword>
<evidence type="ECO:0000256" key="4">
    <source>
        <dbReference type="ARBA" id="ARBA00022553"/>
    </source>
</evidence>
<sequence length="461" mass="52702">MGIRKSTKLRTTFIKYVVSLGLLIIILILVNYYLFIVASIGVYPANYSEKIIQSNYDELKNLPRVTIELLTPMCNFGVYSEEGDFLYGNFSSKDIKINWDRYQQGKTSTGLEKYIITIDRDEGILIITYPLTAQYRNEILRRTLPNAELTIVIVFFIQLIALIILWSNRFAKKVNNELKTLLIPMAKIQEQNLDFNVGTSNIEEISMVLKGIDKMKNSLKKALEEQWSVEQQKREQISALAHDIKTPLTIIKGNVGLLGETNLTNEQKSYCGYIEESSEHMEGYLKSLLTITKKEIDYRKSDEIISAMKTTNFIRSQGEALGKIYDLNMIWNIDIEEDLYIQGNKDEFERALMNILSNAVEFSSKNSSVIINGFIDNSYLIIQVIDQGNGFSKKMLKYGKQRFTMDNDSRTKTGHHGLGLYIANTIITKYHGELILSNDKNGGGSVTTKIQIFQRDMSPNR</sequence>
<protein>
    <recommendedName>
        <fullName evidence="3">histidine kinase</fullName>
        <ecNumber evidence="3">2.7.13.3</ecNumber>
    </recommendedName>
</protein>
<keyword evidence="8 11" id="KW-1133">Transmembrane helix</keyword>
<dbReference type="InterPro" id="IPR008358">
    <property type="entry name" value="Sig_transdc_His_kin/Pase_MprB"/>
</dbReference>
<evidence type="ECO:0000256" key="3">
    <source>
        <dbReference type="ARBA" id="ARBA00012438"/>
    </source>
</evidence>
<dbReference type="Pfam" id="PF00512">
    <property type="entry name" value="HisKA"/>
    <property type="match status" value="1"/>
</dbReference>
<evidence type="ECO:0000256" key="10">
    <source>
        <dbReference type="ARBA" id="ARBA00023136"/>
    </source>
</evidence>
<dbReference type="InterPro" id="IPR003661">
    <property type="entry name" value="HisK_dim/P_dom"/>
</dbReference>
<keyword evidence="10 11" id="KW-0472">Membrane</keyword>
<dbReference type="Gene3D" id="3.30.565.10">
    <property type="entry name" value="Histidine kinase-like ATPase, C-terminal domain"/>
    <property type="match status" value="1"/>
</dbReference>
<evidence type="ECO:0000313" key="13">
    <source>
        <dbReference type="EMBL" id="RBP66022.1"/>
    </source>
</evidence>
<feature type="domain" description="Histidine kinase" evidence="12">
    <location>
        <begin position="239"/>
        <end position="454"/>
    </location>
</feature>
<dbReference type="SUPFAM" id="SSF47384">
    <property type="entry name" value="Homodimeric domain of signal transducing histidine kinase"/>
    <property type="match status" value="1"/>
</dbReference>
<evidence type="ECO:0000256" key="9">
    <source>
        <dbReference type="ARBA" id="ARBA00023012"/>
    </source>
</evidence>
<dbReference type="InterPro" id="IPR005467">
    <property type="entry name" value="His_kinase_dom"/>
</dbReference>
<dbReference type="PANTHER" id="PTHR45528">
    <property type="entry name" value="SENSOR HISTIDINE KINASE CPXA"/>
    <property type="match status" value="1"/>
</dbReference>
<dbReference type="PANTHER" id="PTHR45528:SF8">
    <property type="entry name" value="HISTIDINE KINASE"/>
    <property type="match status" value="1"/>
</dbReference>
<evidence type="ECO:0000256" key="11">
    <source>
        <dbReference type="SAM" id="Phobius"/>
    </source>
</evidence>
<keyword evidence="9" id="KW-0902">Two-component regulatory system</keyword>
<dbReference type="InterPro" id="IPR036890">
    <property type="entry name" value="HATPase_C_sf"/>
</dbReference>
<organism evidence="13 14">
    <name type="scientific">Alkalibaculum bacchi</name>
    <dbReference type="NCBI Taxonomy" id="645887"/>
    <lineage>
        <taxon>Bacteria</taxon>
        <taxon>Bacillati</taxon>
        <taxon>Bacillota</taxon>
        <taxon>Clostridia</taxon>
        <taxon>Eubacteriales</taxon>
        <taxon>Eubacteriaceae</taxon>
        <taxon>Alkalibaculum</taxon>
    </lineage>
</organism>
<proteinExistence type="predicted"/>
<feature type="transmembrane region" description="Helical" evidence="11">
    <location>
        <begin position="149"/>
        <end position="166"/>
    </location>
</feature>
<dbReference type="PROSITE" id="PS50109">
    <property type="entry name" value="HIS_KIN"/>
    <property type="match status" value="1"/>
</dbReference>
<dbReference type="InterPro" id="IPR050398">
    <property type="entry name" value="HssS/ArlS-like"/>
</dbReference>
<comment type="subcellular location">
    <subcellularLocation>
        <location evidence="2">Membrane</location>
        <topology evidence="2">Multi-pass membrane protein</topology>
    </subcellularLocation>
</comment>
<dbReference type="OrthoDB" id="84942at2"/>
<dbReference type="EMBL" id="QNRX01000006">
    <property type="protein sequence ID" value="RBP66022.1"/>
    <property type="molecule type" value="Genomic_DNA"/>
</dbReference>
<reference evidence="13 14" key="1">
    <citation type="submission" date="2018-06" db="EMBL/GenBank/DDBJ databases">
        <title>Genomic Encyclopedia of Type Strains, Phase IV (KMG-IV): sequencing the most valuable type-strain genomes for metagenomic binning, comparative biology and taxonomic classification.</title>
        <authorList>
            <person name="Goeker M."/>
        </authorList>
    </citation>
    <scope>NUCLEOTIDE SEQUENCE [LARGE SCALE GENOMIC DNA]</scope>
    <source>
        <strain evidence="13 14">DSM 22112</strain>
    </source>
</reference>
<keyword evidence="7 13" id="KW-0418">Kinase</keyword>
<evidence type="ECO:0000256" key="7">
    <source>
        <dbReference type="ARBA" id="ARBA00022777"/>
    </source>
</evidence>
<dbReference type="SUPFAM" id="SSF55874">
    <property type="entry name" value="ATPase domain of HSP90 chaperone/DNA topoisomerase II/histidine kinase"/>
    <property type="match status" value="1"/>
</dbReference>
<dbReference type="RefSeq" id="WP_113920349.1">
    <property type="nucleotide sequence ID" value="NZ_QNRX01000006.1"/>
</dbReference>
<keyword evidence="6 11" id="KW-0812">Transmembrane</keyword>
<accession>A0A366IC04</accession>
<dbReference type="InterPro" id="IPR036097">
    <property type="entry name" value="HisK_dim/P_sf"/>
</dbReference>